<keyword evidence="4" id="KW-1185">Reference proteome</keyword>
<evidence type="ECO:0000259" key="1">
    <source>
        <dbReference type="Pfam" id="PF14111"/>
    </source>
</evidence>
<feature type="domain" description="DUF4283" evidence="1">
    <location>
        <begin position="8"/>
        <end position="52"/>
    </location>
</feature>
<dbReference type="Proteomes" id="UP001459277">
    <property type="component" value="Unassembled WGS sequence"/>
</dbReference>
<dbReference type="InterPro" id="IPR025836">
    <property type="entry name" value="Zn_knuckle_CX2CX4HX4C"/>
</dbReference>
<organism evidence="3 4">
    <name type="scientific">Lithocarpus litseifolius</name>
    <dbReference type="NCBI Taxonomy" id="425828"/>
    <lineage>
        <taxon>Eukaryota</taxon>
        <taxon>Viridiplantae</taxon>
        <taxon>Streptophyta</taxon>
        <taxon>Embryophyta</taxon>
        <taxon>Tracheophyta</taxon>
        <taxon>Spermatophyta</taxon>
        <taxon>Magnoliopsida</taxon>
        <taxon>eudicotyledons</taxon>
        <taxon>Gunneridae</taxon>
        <taxon>Pentapetalae</taxon>
        <taxon>rosids</taxon>
        <taxon>fabids</taxon>
        <taxon>Fagales</taxon>
        <taxon>Fagaceae</taxon>
        <taxon>Lithocarpus</taxon>
    </lineage>
</organism>
<comment type="caution">
    <text evidence="3">The sequence shown here is derived from an EMBL/GenBank/DDBJ whole genome shotgun (WGS) entry which is preliminary data.</text>
</comment>
<protein>
    <recommendedName>
        <fullName evidence="5">DUF4283 domain-containing protein</fullName>
    </recommendedName>
</protein>
<accession>A0AAW2DAH6</accession>
<dbReference type="AlphaFoldDB" id="A0AAW2DAH6"/>
<evidence type="ECO:0000259" key="2">
    <source>
        <dbReference type="Pfam" id="PF14392"/>
    </source>
</evidence>
<feature type="domain" description="Zinc knuckle CX2CX4HX4C" evidence="2">
    <location>
        <begin position="115"/>
        <end position="161"/>
    </location>
</feature>
<name>A0AAW2DAH6_9ROSI</name>
<gene>
    <name evidence="3" type="ORF">SO802_013781</name>
</gene>
<proteinExistence type="predicted"/>
<evidence type="ECO:0000313" key="3">
    <source>
        <dbReference type="EMBL" id="KAL0006220.1"/>
    </source>
</evidence>
<sequence length="216" mass="24782">MEHRMLLHQFQVRATGDNIALFAFELEADVEKVLHGEPWTYDKHLVALERYDGRKPVNELSFCNTDFWIQIHDLPFSLLTKEVALSLGATLGKVIKPADNSDLQGGNFVCVRVVLDTSKPLSKGWLVSWDQDKEGWVSYRYERLPNLCYWCDSLTHDDKDCVVWLNSRGSLSTEDQQYRSWFRAPQFNGAKKAVVEVLGFNKPESGKVQSTPSQER</sequence>
<dbReference type="Pfam" id="PF14392">
    <property type="entry name" value="zf-CCHC_4"/>
    <property type="match status" value="1"/>
</dbReference>
<dbReference type="Pfam" id="PF14111">
    <property type="entry name" value="DUF4283"/>
    <property type="match status" value="1"/>
</dbReference>
<dbReference type="PANTHER" id="PTHR31286:SF62">
    <property type="entry name" value="ZINC FINGER, CCHC-TYPE-LIKE PROTEIN"/>
    <property type="match status" value="1"/>
</dbReference>
<evidence type="ECO:0000313" key="4">
    <source>
        <dbReference type="Proteomes" id="UP001459277"/>
    </source>
</evidence>
<dbReference type="InterPro" id="IPR040256">
    <property type="entry name" value="At4g02000-like"/>
</dbReference>
<dbReference type="PANTHER" id="PTHR31286">
    <property type="entry name" value="GLYCINE-RICH CELL WALL STRUCTURAL PROTEIN 1.8-LIKE"/>
    <property type="match status" value="1"/>
</dbReference>
<dbReference type="InterPro" id="IPR025558">
    <property type="entry name" value="DUF4283"/>
</dbReference>
<reference evidence="3 4" key="1">
    <citation type="submission" date="2024-01" db="EMBL/GenBank/DDBJ databases">
        <title>A telomere-to-telomere, gap-free genome of sweet tea (Lithocarpus litseifolius).</title>
        <authorList>
            <person name="Zhou J."/>
        </authorList>
    </citation>
    <scope>NUCLEOTIDE SEQUENCE [LARGE SCALE GENOMIC DNA]</scope>
    <source>
        <strain evidence="3">Zhou-2022a</strain>
        <tissue evidence="3">Leaf</tissue>
    </source>
</reference>
<evidence type="ECO:0008006" key="5">
    <source>
        <dbReference type="Google" id="ProtNLM"/>
    </source>
</evidence>
<dbReference type="EMBL" id="JAZDWU010000004">
    <property type="protein sequence ID" value="KAL0006220.1"/>
    <property type="molecule type" value="Genomic_DNA"/>
</dbReference>